<protein>
    <submittedName>
        <fullName evidence="2">Putative ABC transporter permease</fullName>
    </submittedName>
</protein>
<dbReference type="Proteomes" id="UP000367750">
    <property type="component" value="Unassembled WGS sequence"/>
</dbReference>
<sequence>MAGGSDWREYAFYFLGYAVLGWMLESFYNRYSAGTFLKENFLKGPYKPMYGFAPAVLVAAGGTSLSWYLFALLTLMVPSAVEYASGVWLNRCFGRGWWHYGNHRFQWGGHICLRFSMYWWALSAAVLLWLQPFMSSLYAGGAPLWNTLVPMVLVLLAADFAWTWRVRRRPAAEFGGDLQKG</sequence>
<dbReference type="InterPro" id="IPR010540">
    <property type="entry name" value="CmpB_TMEM229"/>
</dbReference>
<proteinExistence type="predicted"/>
<reference evidence="2 3" key="1">
    <citation type="submission" date="2019-09" db="EMBL/GenBank/DDBJ databases">
        <title>Bacillus ochoae sp. nov., Paenibacillus whitsoniae sp. nov., Paenibacillus spiritus sp. nov. Isolated from the Mars Exploration Rover during spacecraft assembly.</title>
        <authorList>
            <person name="Seuylemezian A."/>
            <person name="Vaishampayan P."/>
        </authorList>
    </citation>
    <scope>NUCLEOTIDE SEQUENCE [LARGE SCALE GENOMIC DNA]</scope>
    <source>
        <strain evidence="2 3">MER_111</strain>
    </source>
</reference>
<organism evidence="2 3">
    <name type="scientific">Paenibacillus spiritus</name>
    <dbReference type="NCBI Taxonomy" id="2496557"/>
    <lineage>
        <taxon>Bacteria</taxon>
        <taxon>Bacillati</taxon>
        <taxon>Bacillota</taxon>
        <taxon>Bacilli</taxon>
        <taxon>Bacillales</taxon>
        <taxon>Paenibacillaceae</taxon>
        <taxon>Paenibacillus</taxon>
    </lineage>
</organism>
<evidence type="ECO:0000313" key="3">
    <source>
        <dbReference type="Proteomes" id="UP000367750"/>
    </source>
</evidence>
<accession>A0A5J5G8B9</accession>
<evidence type="ECO:0000313" key="2">
    <source>
        <dbReference type="EMBL" id="KAA9003947.1"/>
    </source>
</evidence>
<dbReference type="EMBL" id="VYKK01000015">
    <property type="protein sequence ID" value="KAA9003947.1"/>
    <property type="molecule type" value="Genomic_DNA"/>
</dbReference>
<dbReference type="Pfam" id="PF06541">
    <property type="entry name" value="ABC_trans_CmpB"/>
    <property type="match status" value="1"/>
</dbReference>
<evidence type="ECO:0000256" key="1">
    <source>
        <dbReference type="SAM" id="Phobius"/>
    </source>
</evidence>
<dbReference type="RefSeq" id="WP_150458302.1">
    <property type="nucleotide sequence ID" value="NZ_VYKK01000015.1"/>
</dbReference>
<keyword evidence="1" id="KW-1133">Transmembrane helix</keyword>
<feature type="transmembrane region" description="Helical" evidence="1">
    <location>
        <begin position="49"/>
        <end position="70"/>
    </location>
</feature>
<dbReference type="AlphaFoldDB" id="A0A5J5G8B9"/>
<dbReference type="OrthoDB" id="9789229at2"/>
<keyword evidence="1" id="KW-0472">Membrane</keyword>
<gene>
    <name evidence="2" type="ORF">F4V43_11055</name>
</gene>
<keyword evidence="1" id="KW-0812">Transmembrane</keyword>
<keyword evidence="3" id="KW-1185">Reference proteome</keyword>
<feature type="transmembrane region" description="Helical" evidence="1">
    <location>
        <begin position="142"/>
        <end position="162"/>
    </location>
</feature>
<feature type="transmembrane region" description="Helical" evidence="1">
    <location>
        <begin position="12"/>
        <end position="29"/>
    </location>
</feature>
<name>A0A5J5G8B9_9BACL</name>
<comment type="caution">
    <text evidence="2">The sequence shown here is derived from an EMBL/GenBank/DDBJ whole genome shotgun (WGS) entry which is preliminary data.</text>
</comment>
<feature type="transmembrane region" description="Helical" evidence="1">
    <location>
        <begin position="111"/>
        <end position="130"/>
    </location>
</feature>